<name>G9X3B0_9FIRM</name>
<sequence length="377" mass="42415">MKEAERVRKTAENSVGSAWREQEKWAASLQGHLGSLNASFEKFASISLNNAWIKFFIDLVKGVLDLGSALGGLIPVLVIIGATISGLKMNVISVFIIRLLTQIPLISTMLGNLIATMFALDASVSTVFATITGGLSLAIVGVIALIRHFHQSSAELQQQLGKTADEYKQHTENINNYTSELETAKKRLDELNKLKEQGNITAKQVEELNNLQLQNDELERKLKIEKTLADLKNKQQNSEALELLNKKENFSIDAKNSVYGTKQYFSPLNKKEQIEQLFKEYNHVNNSLQYNEKQFSINPKNAEREKQRLEKIKENLEGQLGSYLSDFSETVGKLSDGFIKDNYNKQLDEWVKLLSKVSDTAKDATENIVNLDNIITY</sequence>
<feature type="transmembrane region" description="Helical" evidence="2">
    <location>
        <begin position="126"/>
        <end position="146"/>
    </location>
</feature>
<accession>G9X3B0</accession>
<keyword evidence="2" id="KW-0472">Membrane</keyword>
<protein>
    <submittedName>
        <fullName evidence="3">Uncharacterized protein</fullName>
    </submittedName>
</protein>
<dbReference type="BioCyc" id="EBAC796937-HMP:GMGH-869-MONOMER"/>
<feature type="transmembrane region" description="Helical" evidence="2">
    <location>
        <begin position="66"/>
        <end position="87"/>
    </location>
</feature>
<dbReference type="HOGENOM" id="CLU_733312_0_0_9"/>
<keyword evidence="1" id="KW-0175">Coiled coil</keyword>
<proteinExistence type="predicted"/>
<evidence type="ECO:0000313" key="4">
    <source>
        <dbReference type="Proteomes" id="UP000006437"/>
    </source>
</evidence>
<gene>
    <name evidence="3" type="ORF">HMPREF9629_00867</name>
</gene>
<dbReference type="EMBL" id="AFZE01000057">
    <property type="protein sequence ID" value="EHL10652.1"/>
    <property type="molecule type" value="Genomic_DNA"/>
</dbReference>
<evidence type="ECO:0000313" key="3">
    <source>
        <dbReference type="EMBL" id="EHL10652.1"/>
    </source>
</evidence>
<reference evidence="3 4" key="1">
    <citation type="submission" date="2011-08" db="EMBL/GenBank/DDBJ databases">
        <title>The Genome Sequence of Eubacteriaceae bacterium ACC19a.</title>
        <authorList>
            <consortium name="The Broad Institute Genome Sequencing Platform"/>
            <person name="Earl A."/>
            <person name="Ward D."/>
            <person name="Feldgarden M."/>
            <person name="Gevers D."/>
            <person name="Sizova M."/>
            <person name="Hazen A."/>
            <person name="Epstein S."/>
            <person name="Young S.K."/>
            <person name="Zeng Q."/>
            <person name="Gargeya S."/>
            <person name="Fitzgerald M."/>
            <person name="Haas B."/>
            <person name="Abouelleil A."/>
            <person name="Alvarado L."/>
            <person name="Arachchi H.M."/>
            <person name="Berlin A."/>
            <person name="Brown A."/>
            <person name="Chapman S.B."/>
            <person name="Chen Z."/>
            <person name="Dunbar C."/>
            <person name="Freedman E."/>
            <person name="Gearin G."/>
            <person name="Gellesch M."/>
            <person name="Goldberg J."/>
            <person name="Griggs A."/>
            <person name="Gujja S."/>
            <person name="Heiman D."/>
            <person name="Howarth C."/>
            <person name="Larson L."/>
            <person name="Lui A."/>
            <person name="MacDonald P.J.P."/>
            <person name="Montmayeur A."/>
            <person name="Murphy C."/>
            <person name="Neiman D."/>
            <person name="Pearson M."/>
            <person name="Priest M."/>
            <person name="Roberts A."/>
            <person name="Saif S."/>
            <person name="Shea T."/>
            <person name="Shenoy N."/>
            <person name="Sisk P."/>
            <person name="Stolte C."/>
            <person name="Sykes S."/>
            <person name="Wortman J."/>
            <person name="Nusbaum C."/>
            <person name="Birren B."/>
        </authorList>
    </citation>
    <scope>NUCLEOTIDE SEQUENCE [LARGE SCALE GENOMIC DNA]</scope>
    <source>
        <strain evidence="3 4">ACC19a</strain>
    </source>
</reference>
<keyword evidence="2" id="KW-0812">Transmembrane</keyword>
<evidence type="ECO:0000256" key="2">
    <source>
        <dbReference type="SAM" id="Phobius"/>
    </source>
</evidence>
<feature type="transmembrane region" description="Helical" evidence="2">
    <location>
        <begin position="99"/>
        <end position="120"/>
    </location>
</feature>
<keyword evidence="2" id="KW-1133">Transmembrane helix</keyword>
<dbReference type="RefSeq" id="WP_009525102.1">
    <property type="nucleotide sequence ID" value="NZ_JH414549.1"/>
</dbReference>
<feature type="coiled-coil region" evidence="1">
    <location>
        <begin position="153"/>
        <end position="244"/>
    </location>
</feature>
<comment type="caution">
    <text evidence="3">The sequence shown here is derived from an EMBL/GenBank/DDBJ whole genome shotgun (WGS) entry which is preliminary data.</text>
</comment>
<dbReference type="Proteomes" id="UP000006437">
    <property type="component" value="Unassembled WGS sequence"/>
</dbReference>
<dbReference type="AlphaFoldDB" id="G9X3B0"/>
<organism evidence="3 4">
    <name type="scientific">Peptoanaerobacter stomatis</name>
    <dbReference type="NCBI Taxonomy" id="796937"/>
    <lineage>
        <taxon>Bacteria</taxon>
        <taxon>Bacillati</taxon>
        <taxon>Bacillota</taxon>
        <taxon>Clostridia</taxon>
        <taxon>Peptostreptococcales</taxon>
        <taxon>Filifactoraceae</taxon>
        <taxon>Peptoanaerobacter</taxon>
    </lineage>
</organism>
<feature type="coiled-coil region" evidence="1">
    <location>
        <begin position="299"/>
        <end position="326"/>
    </location>
</feature>
<evidence type="ECO:0000256" key="1">
    <source>
        <dbReference type="SAM" id="Coils"/>
    </source>
</evidence>